<evidence type="ECO:0000313" key="4">
    <source>
        <dbReference type="EMBL" id="KAG5393323.1"/>
    </source>
</evidence>
<keyword evidence="5" id="KW-1185">Reference proteome</keyword>
<dbReference type="PANTHER" id="PTHR31286">
    <property type="entry name" value="GLYCINE-RICH CELL WALL STRUCTURAL PROTEIN 1.8-LIKE"/>
    <property type="match status" value="1"/>
</dbReference>
<dbReference type="Pfam" id="PF14111">
    <property type="entry name" value="DUF4283"/>
    <property type="match status" value="1"/>
</dbReference>
<name>A0ABQ7M3F9_BRACM</name>
<reference evidence="4 5" key="1">
    <citation type="submission" date="2021-03" db="EMBL/GenBank/DDBJ databases">
        <authorList>
            <person name="King G.J."/>
            <person name="Bancroft I."/>
            <person name="Baten A."/>
            <person name="Bloomfield J."/>
            <person name="Borpatragohain P."/>
            <person name="He Z."/>
            <person name="Irish N."/>
            <person name="Irwin J."/>
            <person name="Liu K."/>
            <person name="Mauleon R.P."/>
            <person name="Moore J."/>
            <person name="Morris R."/>
            <person name="Ostergaard L."/>
            <person name="Wang B."/>
            <person name="Wells R."/>
        </authorList>
    </citation>
    <scope>NUCLEOTIDE SEQUENCE [LARGE SCALE GENOMIC DNA]</scope>
    <source>
        <strain evidence="4">R-o-18</strain>
        <tissue evidence="4">Leaf</tissue>
    </source>
</reference>
<protein>
    <recommendedName>
        <fullName evidence="6">DUF4283 domain-containing protein</fullName>
    </recommendedName>
</protein>
<dbReference type="EMBL" id="JADBGQ010000006">
    <property type="protein sequence ID" value="KAG5393323.1"/>
    <property type="molecule type" value="Genomic_DNA"/>
</dbReference>
<dbReference type="Proteomes" id="UP000823674">
    <property type="component" value="Chromosome A06"/>
</dbReference>
<organism evidence="4 5">
    <name type="scientific">Brassica rapa subsp. trilocularis</name>
    <dbReference type="NCBI Taxonomy" id="1813537"/>
    <lineage>
        <taxon>Eukaryota</taxon>
        <taxon>Viridiplantae</taxon>
        <taxon>Streptophyta</taxon>
        <taxon>Embryophyta</taxon>
        <taxon>Tracheophyta</taxon>
        <taxon>Spermatophyta</taxon>
        <taxon>Magnoliopsida</taxon>
        <taxon>eudicotyledons</taxon>
        <taxon>Gunneridae</taxon>
        <taxon>Pentapetalae</taxon>
        <taxon>rosids</taxon>
        <taxon>malvids</taxon>
        <taxon>Brassicales</taxon>
        <taxon>Brassicaceae</taxon>
        <taxon>Brassiceae</taxon>
        <taxon>Brassica</taxon>
    </lineage>
</organism>
<feature type="compositionally biased region" description="Basic and acidic residues" evidence="1">
    <location>
        <begin position="278"/>
        <end position="308"/>
    </location>
</feature>
<dbReference type="InterPro" id="IPR025558">
    <property type="entry name" value="DUF4283"/>
</dbReference>
<dbReference type="InterPro" id="IPR040256">
    <property type="entry name" value="At4g02000-like"/>
</dbReference>
<evidence type="ECO:0000313" key="5">
    <source>
        <dbReference type="Proteomes" id="UP000823674"/>
    </source>
</evidence>
<comment type="caution">
    <text evidence="4">The sequence shown here is derived from an EMBL/GenBank/DDBJ whole genome shotgun (WGS) entry which is preliminary data.</text>
</comment>
<feature type="compositionally biased region" description="Basic and acidic residues" evidence="1">
    <location>
        <begin position="540"/>
        <end position="566"/>
    </location>
</feature>
<evidence type="ECO:0008006" key="6">
    <source>
        <dbReference type="Google" id="ProtNLM"/>
    </source>
</evidence>
<evidence type="ECO:0000259" key="2">
    <source>
        <dbReference type="Pfam" id="PF14111"/>
    </source>
</evidence>
<feature type="domain" description="Zinc knuckle CX2CX4HX4C" evidence="3">
    <location>
        <begin position="172"/>
        <end position="219"/>
    </location>
</feature>
<gene>
    <name evidence="4" type="primary">A06g504730.1_BraROA</name>
    <name evidence="4" type="ORF">IGI04_023286</name>
</gene>
<evidence type="ECO:0000256" key="1">
    <source>
        <dbReference type="SAM" id="MobiDB-lite"/>
    </source>
</evidence>
<feature type="domain" description="DUF4283" evidence="2">
    <location>
        <begin position="41"/>
        <end position="119"/>
    </location>
</feature>
<feature type="region of interest" description="Disordered" evidence="1">
    <location>
        <begin position="466"/>
        <end position="599"/>
    </location>
</feature>
<dbReference type="PANTHER" id="PTHR31286:SF162">
    <property type="entry name" value="DUF4283 DOMAIN-CONTAINING PROTEIN-RELATED"/>
    <property type="match status" value="1"/>
</dbReference>
<proteinExistence type="predicted"/>
<accession>A0ABQ7M3F9</accession>
<sequence length="684" mass="77338">MGSSYRNRSAHMADIKGKGILYEDDDEPIKLTSQGDSTILDEFSLSLIGKIPNPKKQNVEKLLQKMPSHWGLADRITANDLGNGKFLFNFTTEEDLQSVLCKGPFHFNFCMVVLVRWEPIVHDDYPWIIPFWVRLIGIPLHLWTENNLRNIGSRLGHVDKVEHTEGRMLIGVDTRRPLKFTRKAESPEGDEVTLEIKYEMLFKHCSTCGMLTHEKEYCPSLEVKNRLQPQTERHDVFARVQVPLDKRHNQPKPYQNNVLQPCYGLELSAGRYKPSRSSRYDSTDRKRDEETNHRHSDRIMRRRDEHSRNNRYGGSRVGTGPYDRKPELTWRQKPLGERNGNRVELGTNSCDVVPYEQSMVSRSDGKPSNEEMRSPELTVTRRLASTIITPSRADIPMEENVTKRAKEATRSLSFTALSDQELQDGVGNGQIIGALSDMEIADPHDGEMMDYDVSNDDLLGLELTEMGSGSRQDSTKEAGISAAKVTRSRRQSVKTNVSLGIPSKKFGILRRGSPRKRSTSSHSDDDQISPTEVQPFSRSRSTDRAVYRIDPRAPGRDLRMDPRPDDQISQTTGVLPRPIRHSRANSQARTHDHREESDSGLSLSFLARLGRTARPDQADHDLSNHFDDFMMIDASNYSKGRILKLSEDLGRTISSSVHGSSTINHAGSLTSVLLLTANDLITKG</sequence>
<feature type="region of interest" description="Disordered" evidence="1">
    <location>
        <begin position="270"/>
        <end position="327"/>
    </location>
</feature>
<dbReference type="Pfam" id="PF14392">
    <property type="entry name" value="zf-CCHC_4"/>
    <property type="match status" value="1"/>
</dbReference>
<evidence type="ECO:0000259" key="3">
    <source>
        <dbReference type="Pfam" id="PF14392"/>
    </source>
</evidence>
<feature type="compositionally biased region" description="Polar residues" evidence="1">
    <location>
        <begin position="528"/>
        <end position="539"/>
    </location>
</feature>
<dbReference type="InterPro" id="IPR025836">
    <property type="entry name" value="Zn_knuckle_CX2CX4HX4C"/>
</dbReference>